<reference evidence="2" key="1">
    <citation type="submission" date="2016-07" db="EMBL/GenBank/DDBJ databases">
        <title>Nontailed viruses are major unrecognized killers of bacteria in the ocean.</title>
        <authorList>
            <person name="Kauffman K."/>
            <person name="Hussain F."/>
            <person name="Yang J."/>
            <person name="Arevalo P."/>
            <person name="Brown J."/>
            <person name="Cutler M."/>
            <person name="Kelly L."/>
            <person name="Polz M.F."/>
        </authorList>
    </citation>
    <scope>NUCLEOTIDE SEQUENCE [LARGE SCALE GENOMIC DNA]</scope>
    <source>
        <strain evidence="2">10N.286.54.F3</strain>
    </source>
</reference>
<comment type="caution">
    <text evidence="1">The sequence shown here is derived from an EMBL/GenBank/DDBJ whole genome shotgun (WGS) entry which is preliminary data.</text>
</comment>
<evidence type="ECO:0000313" key="2">
    <source>
        <dbReference type="Proteomes" id="UP000235405"/>
    </source>
</evidence>
<accession>A0A2N7CAB7</accession>
<evidence type="ECO:0000313" key="1">
    <source>
        <dbReference type="EMBL" id="PMF18419.1"/>
    </source>
</evidence>
<dbReference type="Proteomes" id="UP000235405">
    <property type="component" value="Unassembled WGS sequence"/>
</dbReference>
<proteinExistence type="predicted"/>
<sequence>MKKVSLLAASVALALTGCGGSDSDSSSTPPDGVVITAIDGYLQHAEVWVDVNGDFELDETDTKLSIETDENGQFTLPSKHKSSTVFIKAVKNKTIDKTRGLVTDNFELATPAGSSIINPMTNMVIEQLEKANNNGSELTQEEAEATVVKSVTDSGLTASKELIFGDYIADDSEQAQALNVIGETLVDHSNLTIEKQIELTEAVALEAQTVISSDESLDEFSPIVEIPADDSPITVTPNSRPFDNKNGILGNITLAPSDAWVDLDVSDLFQDADSDTLTFDLKELANNLNGLAVDINTGIITGDLTTPGTYNYQIFAKDSHRALSYPLNLKVIKLTENQSPEVIAEEEKRLQSVINGWQLQEGEIFNQTIDLAGLFNDEDGDVVKYRSGALTVDGLTITPTEDTSSIVTISGTPSKSYQAGQTFNVGGVDNDGAPTYVTFTLPEVLEGTPVEPPQPELGFTQVHFDKGGVWQMASFDYGDAEVAFASLRVNNGQNELCFATDDSSAFSTLSRQDWLSTLDYMQHNYWDLGRDSLLKGDDCFAVTLNNNGTVDLPGDAGTDTATMLYQNVTKNGDYQIVMLVEESTGHKELFWMDSTEVEDGVNYNSFSYPGQNDMTVGVTLDEFLLVDDDGGRNDLYPLLDKFTYSMTGKNAENLAEGKYTATPITEQGQDWTANWIVGENIDDYNKKQINPYLGLVEDNDDCNCVVTRRYFNYRDFGELTIGIGDHNKDAQFGYGHDDNGFFFIKSNQEETIKLIHDAWNK</sequence>
<organism evidence="1 2">
    <name type="scientific">Vibrio splendidus</name>
    <dbReference type="NCBI Taxonomy" id="29497"/>
    <lineage>
        <taxon>Bacteria</taxon>
        <taxon>Pseudomonadati</taxon>
        <taxon>Pseudomonadota</taxon>
        <taxon>Gammaproteobacteria</taxon>
        <taxon>Vibrionales</taxon>
        <taxon>Vibrionaceae</taxon>
        <taxon>Vibrio</taxon>
    </lineage>
</organism>
<dbReference type="RefSeq" id="WP_102483072.1">
    <property type="nucleotide sequence ID" value="NZ_MCSW01000207.1"/>
</dbReference>
<name>A0A2N7CAB7_VIBSP</name>
<protein>
    <recommendedName>
        <fullName evidence="3">Dystroglycan-type cadherin-like domain-containing protein</fullName>
    </recommendedName>
</protein>
<dbReference type="EMBL" id="MCSW01000207">
    <property type="protein sequence ID" value="PMF18419.1"/>
    <property type="molecule type" value="Genomic_DNA"/>
</dbReference>
<dbReference type="PROSITE" id="PS51257">
    <property type="entry name" value="PROKAR_LIPOPROTEIN"/>
    <property type="match status" value="1"/>
</dbReference>
<dbReference type="Gene3D" id="2.60.40.10">
    <property type="entry name" value="Immunoglobulins"/>
    <property type="match status" value="1"/>
</dbReference>
<dbReference type="InterPro" id="IPR013783">
    <property type="entry name" value="Ig-like_fold"/>
</dbReference>
<gene>
    <name evidence="1" type="ORF">BCV19_15960</name>
</gene>
<evidence type="ECO:0008006" key="3">
    <source>
        <dbReference type="Google" id="ProtNLM"/>
    </source>
</evidence>
<dbReference type="AlphaFoldDB" id="A0A2N7CAB7"/>